<evidence type="ECO:0000313" key="2">
    <source>
        <dbReference type="EMBL" id="OAD69753.1"/>
    </source>
</evidence>
<dbReference type="VEuPathDB" id="FungiDB:PHYBLDRAFT_73381"/>
<dbReference type="OrthoDB" id="5573882at2759"/>
<name>A0A162TTT3_PHYB8</name>
<accession>A0A162TTT3</accession>
<feature type="compositionally biased region" description="Polar residues" evidence="1">
    <location>
        <begin position="109"/>
        <end position="127"/>
    </location>
</feature>
<gene>
    <name evidence="2" type="ORF">PHYBLDRAFT_73381</name>
</gene>
<reference evidence="3" key="1">
    <citation type="submission" date="2015-06" db="EMBL/GenBank/DDBJ databases">
        <title>Expansion of signal transduction pathways in fungi by whole-genome duplication.</title>
        <authorList>
            <consortium name="DOE Joint Genome Institute"/>
            <person name="Corrochano L.M."/>
            <person name="Kuo A."/>
            <person name="Marcet-Houben M."/>
            <person name="Polaino S."/>
            <person name="Salamov A."/>
            <person name="Villalobos J.M."/>
            <person name="Alvarez M.I."/>
            <person name="Avalos J."/>
            <person name="Benito E.P."/>
            <person name="Benoit I."/>
            <person name="Burger G."/>
            <person name="Camino L.P."/>
            <person name="Canovas D."/>
            <person name="Cerda-Olmedo E."/>
            <person name="Cheng J.-F."/>
            <person name="Dominguez A."/>
            <person name="Elias M."/>
            <person name="Eslava A.P."/>
            <person name="Glaser F."/>
            <person name="Grimwood J."/>
            <person name="Gutierrez G."/>
            <person name="Heitman J."/>
            <person name="Henrissat B."/>
            <person name="Iturriaga E.A."/>
            <person name="Lang B.F."/>
            <person name="Lavin J.L."/>
            <person name="Lee S."/>
            <person name="Li W."/>
            <person name="Lindquist E."/>
            <person name="Lopez-Garcia S."/>
            <person name="Luque E.M."/>
            <person name="Marcos A.T."/>
            <person name="Martin J."/>
            <person name="McCluskey K."/>
            <person name="Medina H.R."/>
            <person name="Miralles-Duran A."/>
            <person name="Miyazaki A."/>
            <person name="Munoz-Torres E."/>
            <person name="Oguiza J.A."/>
            <person name="Ohm R."/>
            <person name="Olmedo M."/>
            <person name="Orejas M."/>
            <person name="Ortiz-Castellanos L."/>
            <person name="Pisabarro A.G."/>
            <person name="Rodriguez-Romero J."/>
            <person name="Ruiz-Herrera J."/>
            <person name="Ruiz-Vazquez R."/>
            <person name="Sanz C."/>
            <person name="Schackwitz W."/>
            <person name="Schmutz J."/>
            <person name="Shahriari M."/>
            <person name="Shelest E."/>
            <person name="Silva-Franco F."/>
            <person name="Soanes D."/>
            <person name="Syed K."/>
            <person name="Tagua V.G."/>
            <person name="Talbot N.J."/>
            <person name="Thon M."/>
            <person name="De vries R.P."/>
            <person name="Wiebenga A."/>
            <person name="Yadav J.S."/>
            <person name="Braun E.L."/>
            <person name="Baker S."/>
            <person name="Garre V."/>
            <person name="Horwitz B."/>
            <person name="Torres-Martinez S."/>
            <person name="Idnurm A."/>
            <person name="Herrera-Estrella A."/>
            <person name="Gabaldon T."/>
            <person name="Grigoriev I.V."/>
        </authorList>
    </citation>
    <scope>NUCLEOTIDE SEQUENCE [LARGE SCALE GENOMIC DNA]</scope>
    <source>
        <strain evidence="3">NRRL 1555(-)</strain>
    </source>
</reference>
<organism evidence="2 3">
    <name type="scientific">Phycomyces blakesleeanus (strain ATCC 8743b / DSM 1359 / FGSC 10004 / NBRC 33097 / NRRL 1555)</name>
    <dbReference type="NCBI Taxonomy" id="763407"/>
    <lineage>
        <taxon>Eukaryota</taxon>
        <taxon>Fungi</taxon>
        <taxon>Fungi incertae sedis</taxon>
        <taxon>Mucoromycota</taxon>
        <taxon>Mucoromycotina</taxon>
        <taxon>Mucoromycetes</taxon>
        <taxon>Mucorales</taxon>
        <taxon>Phycomycetaceae</taxon>
        <taxon>Phycomyces</taxon>
    </lineage>
</organism>
<feature type="compositionally biased region" description="Polar residues" evidence="1">
    <location>
        <begin position="183"/>
        <end position="197"/>
    </location>
</feature>
<dbReference type="RefSeq" id="XP_018287793.1">
    <property type="nucleotide sequence ID" value="XM_018442843.1"/>
</dbReference>
<dbReference type="AlphaFoldDB" id="A0A162TTT3"/>
<evidence type="ECO:0000256" key="1">
    <source>
        <dbReference type="SAM" id="MobiDB-lite"/>
    </source>
</evidence>
<keyword evidence="3" id="KW-1185">Reference proteome</keyword>
<proteinExistence type="predicted"/>
<feature type="region of interest" description="Disordered" evidence="1">
    <location>
        <begin position="103"/>
        <end position="127"/>
    </location>
</feature>
<dbReference type="EMBL" id="KV440990">
    <property type="protein sequence ID" value="OAD69753.1"/>
    <property type="molecule type" value="Genomic_DNA"/>
</dbReference>
<protein>
    <submittedName>
        <fullName evidence="2">Uncharacterized protein</fullName>
    </submittedName>
</protein>
<dbReference type="GeneID" id="29003749"/>
<feature type="region of interest" description="Disordered" evidence="1">
    <location>
        <begin position="183"/>
        <end position="214"/>
    </location>
</feature>
<sequence>MVSLKVVHIDRTSDSLVSSSLLPATSKSITAPYPFFSNIDSPSLFNSVLKLFGFKTTNNSPLGFMPRQIPCTTLVPVDVACSPSIPISSSHLHSRLVQIPYSPDDLDTNTDQGSEHCQSSLRTRSPTDSFYSLSSLSLSEILQHHYQSNNSTPDPHSEPISSSPSLIPLAVASGQSNIISLKTTVTASPKSRQQTRASSKHILDNSGNNSIHIRDTRTNSRHLCTLVIEINMMRAQKIVGPLRPRHCLPKRKDTFVANRPSRLREE</sequence>
<dbReference type="InParanoid" id="A0A162TTT3"/>
<evidence type="ECO:0000313" key="3">
    <source>
        <dbReference type="Proteomes" id="UP000077315"/>
    </source>
</evidence>
<feature type="region of interest" description="Disordered" evidence="1">
    <location>
        <begin position="146"/>
        <end position="165"/>
    </location>
</feature>
<dbReference type="Proteomes" id="UP000077315">
    <property type="component" value="Unassembled WGS sequence"/>
</dbReference>